<dbReference type="InterPro" id="IPR046358">
    <property type="entry name" value="Flagellin_C"/>
</dbReference>
<protein>
    <recommendedName>
        <fullName evidence="3">Flagellin</fullName>
    </recommendedName>
</protein>
<accession>A0A1T4VWC0</accession>
<dbReference type="SUPFAM" id="SSF64518">
    <property type="entry name" value="Phase 1 flagellin"/>
    <property type="match status" value="1"/>
</dbReference>
<dbReference type="GO" id="GO:0009288">
    <property type="term" value="C:bacterial-type flagellum"/>
    <property type="evidence" value="ECO:0007669"/>
    <property type="project" value="UniProtKB-SubCell"/>
</dbReference>
<keyword evidence="6" id="KW-0282">Flagellum</keyword>
<dbReference type="InterPro" id="IPR042187">
    <property type="entry name" value="Flagellin_C_sub2"/>
</dbReference>
<dbReference type="GO" id="GO:0005576">
    <property type="term" value="C:extracellular region"/>
    <property type="evidence" value="ECO:0007669"/>
    <property type="project" value="UniProtKB-SubCell"/>
</dbReference>
<organism evidence="6 7">
    <name type="scientific">Desulfobaculum bizertense DSM 18034</name>
    <dbReference type="NCBI Taxonomy" id="1121442"/>
    <lineage>
        <taxon>Bacteria</taxon>
        <taxon>Pseudomonadati</taxon>
        <taxon>Thermodesulfobacteriota</taxon>
        <taxon>Desulfovibrionia</taxon>
        <taxon>Desulfovibrionales</taxon>
        <taxon>Desulfovibrionaceae</taxon>
        <taxon>Desulfobaculum</taxon>
    </lineage>
</organism>
<sequence length="298" mass="31295">MSLVINNNLMAMNATRNLSSAYSDLSTSTRRLSSGLRVGTSADDAAGLAVRELMRADIASLNQGVRNANDAISLIQTADGALSVIDEKLIRMKELAEQAATGTYNSSQRLVIDSEYQAMASEITRIANATDFNGISLLNGHLSGDTHDGSDATATGKMLVHFGTANSATEDYYYIQIKTATASALGVGHAAGSSADAYTISTQDAAQGALEAITKAIESKDNIRATLGALQNRLTGTIENLEIQSENLQSSESRISDVDVASEMTQFTRVQIQAQSAVAMLAQANTLPQLALQLLGGG</sequence>
<reference evidence="6 7" key="1">
    <citation type="submission" date="2017-02" db="EMBL/GenBank/DDBJ databases">
        <authorList>
            <person name="Peterson S.W."/>
        </authorList>
    </citation>
    <scope>NUCLEOTIDE SEQUENCE [LARGE SCALE GENOMIC DNA]</scope>
    <source>
        <strain evidence="6 7">DSM 18034</strain>
    </source>
</reference>
<dbReference type="OrthoDB" id="9796789at2"/>
<keyword evidence="7" id="KW-1185">Reference proteome</keyword>
<evidence type="ECO:0000256" key="3">
    <source>
        <dbReference type="RuleBase" id="RU362073"/>
    </source>
</evidence>
<evidence type="ECO:0000259" key="5">
    <source>
        <dbReference type="Pfam" id="PF00700"/>
    </source>
</evidence>
<keyword evidence="2 3" id="KW-0975">Bacterial flagellum</keyword>
<keyword evidence="6" id="KW-0969">Cilium</keyword>
<comment type="function">
    <text evidence="3">Flagellin is the subunit protein which polymerizes to form the filaments of bacterial flagella.</text>
</comment>
<gene>
    <name evidence="6" type="ORF">SAMN02745702_01060</name>
</gene>
<proteinExistence type="inferred from homology"/>
<dbReference type="Pfam" id="PF00700">
    <property type="entry name" value="Flagellin_C"/>
    <property type="match status" value="1"/>
</dbReference>
<dbReference type="Proteomes" id="UP000189733">
    <property type="component" value="Unassembled WGS sequence"/>
</dbReference>
<comment type="subcellular location">
    <subcellularLocation>
        <location evidence="3">Secreted</location>
    </subcellularLocation>
    <subcellularLocation>
        <location evidence="3">Bacterial flagellum</location>
    </subcellularLocation>
</comment>
<feature type="domain" description="Flagellin N-terminal" evidence="4">
    <location>
        <begin position="5"/>
        <end position="140"/>
    </location>
</feature>
<dbReference type="RefSeq" id="WP_078684366.1">
    <property type="nucleotide sequence ID" value="NZ_FUYA01000003.1"/>
</dbReference>
<dbReference type="Gene3D" id="6.10.10.10">
    <property type="entry name" value="Flagellar export chaperone, C-terminal domain"/>
    <property type="match status" value="1"/>
</dbReference>
<evidence type="ECO:0000313" key="6">
    <source>
        <dbReference type="EMBL" id="SKA69199.1"/>
    </source>
</evidence>
<feature type="domain" description="Flagellin C-terminal" evidence="5">
    <location>
        <begin position="210"/>
        <end position="295"/>
    </location>
</feature>
<dbReference type="GO" id="GO:0005198">
    <property type="term" value="F:structural molecule activity"/>
    <property type="evidence" value="ECO:0007669"/>
    <property type="project" value="UniProtKB-UniRule"/>
</dbReference>
<dbReference type="Gene3D" id="1.20.1330.10">
    <property type="entry name" value="f41 fragment of flagellin, N-terminal domain"/>
    <property type="match status" value="1"/>
</dbReference>
<evidence type="ECO:0000256" key="1">
    <source>
        <dbReference type="ARBA" id="ARBA00005709"/>
    </source>
</evidence>
<dbReference type="AlphaFoldDB" id="A0A1T4VWC0"/>
<name>A0A1T4VWC0_9BACT</name>
<comment type="similarity">
    <text evidence="1 3">Belongs to the bacterial flagellin family.</text>
</comment>
<dbReference type="PANTHER" id="PTHR42792:SF2">
    <property type="entry name" value="FLAGELLIN"/>
    <property type="match status" value="1"/>
</dbReference>
<keyword evidence="3" id="KW-0964">Secreted</keyword>
<dbReference type="EMBL" id="FUYA01000003">
    <property type="protein sequence ID" value="SKA69199.1"/>
    <property type="molecule type" value="Genomic_DNA"/>
</dbReference>
<dbReference type="PRINTS" id="PR00207">
    <property type="entry name" value="FLAGELLIN"/>
</dbReference>
<evidence type="ECO:0000259" key="4">
    <source>
        <dbReference type="Pfam" id="PF00669"/>
    </source>
</evidence>
<dbReference type="STRING" id="1121442.SAMN02745702_01060"/>
<dbReference type="InterPro" id="IPR001029">
    <property type="entry name" value="Flagellin_N"/>
</dbReference>
<dbReference type="InterPro" id="IPR001492">
    <property type="entry name" value="Flagellin"/>
</dbReference>
<keyword evidence="6" id="KW-0966">Cell projection</keyword>
<evidence type="ECO:0000256" key="2">
    <source>
        <dbReference type="ARBA" id="ARBA00023143"/>
    </source>
</evidence>
<dbReference type="Pfam" id="PF00669">
    <property type="entry name" value="Flagellin_N"/>
    <property type="match status" value="1"/>
</dbReference>
<dbReference type="PANTHER" id="PTHR42792">
    <property type="entry name" value="FLAGELLIN"/>
    <property type="match status" value="1"/>
</dbReference>
<evidence type="ECO:0000313" key="7">
    <source>
        <dbReference type="Proteomes" id="UP000189733"/>
    </source>
</evidence>